<proteinExistence type="predicted"/>
<dbReference type="PANTHER" id="PTHR34220">
    <property type="entry name" value="SENSOR HISTIDINE KINASE YPDA"/>
    <property type="match status" value="1"/>
</dbReference>
<keyword evidence="4" id="KW-1185">Reference proteome</keyword>
<keyword evidence="1" id="KW-0812">Transmembrane</keyword>
<gene>
    <name evidence="3" type="ORF">GK108_13550</name>
</gene>
<protein>
    <recommendedName>
        <fullName evidence="2">Signal transduction histidine kinase internal region domain-containing protein</fullName>
    </recommendedName>
</protein>
<dbReference type="Proteomes" id="UP000474175">
    <property type="component" value="Unassembled WGS sequence"/>
</dbReference>
<dbReference type="InterPro" id="IPR036890">
    <property type="entry name" value="HATPase_C_sf"/>
</dbReference>
<evidence type="ECO:0000313" key="3">
    <source>
        <dbReference type="EMBL" id="NDU95902.1"/>
    </source>
</evidence>
<sequence>MRANPRLFFYRVLINSDPSYRIIRYGCMWTTALLLIYRGFHFLATTAPSSTQESILGYSLLSTAYFGLLTIGAYLVITTITHRYILTKFEFSYFIGGICLTHLLASELVLIHFNLFYALFPLPQLPRLYHINETHVKTLSYLRAPFDSVIVWLFSFSLFYNYLLYTVSFKVFKDLFSIQNRKTELEKEVIQLEFNFLKAQINPHFLFNTLNNVYSFAIRSPEKVADSILKLADLMRYTLYETSEDRVLLTKELSFLNSYVDLQRIRYDEHVSIEFTVTGTATHHLIPPLILIILVENAFKHGIEASAQESWVSIQLSIDSTNLTLRVENSVPRIKKTVSPGLGLKNMQKRLAYSYPGKHALTIESDPAHYLVTLTITLYEPAL</sequence>
<dbReference type="InterPro" id="IPR010559">
    <property type="entry name" value="Sig_transdc_His_kin_internal"/>
</dbReference>
<organism evidence="3 4">
    <name type="scientific">Spirosoma terrae</name>
    <dbReference type="NCBI Taxonomy" id="1968276"/>
    <lineage>
        <taxon>Bacteria</taxon>
        <taxon>Pseudomonadati</taxon>
        <taxon>Bacteroidota</taxon>
        <taxon>Cytophagia</taxon>
        <taxon>Cytophagales</taxon>
        <taxon>Cytophagaceae</taxon>
        <taxon>Spirosoma</taxon>
    </lineage>
</organism>
<feature type="domain" description="Signal transduction histidine kinase internal region" evidence="2">
    <location>
        <begin position="193"/>
        <end position="270"/>
    </location>
</feature>
<feature type="transmembrane region" description="Helical" evidence="1">
    <location>
        <begin position="60"/>
        <end position="81"/>
    </location>
</feature>
<dbReference type="PANTHER" id="PTHR34220:SF7">
    <property type="entry name" value="SENSOR HISTIDINE KINASE YPDA"/>
    <property type="match status" value="1"/>
</dbReference>
<dbReference type="RefSeq" id="WP_163948892.1">
    <property type="nucleotide sequence ID" value="NZ_JAAFZH010000005.1"/>
</dbReference>
<dbReference type="EMBL" id="JAAFZH010000005">
    <property type="protein sequence ID" value="NDU95902.1"/>
    <property type="molecule type" value="Genomic_DNA"/>
</dbReference>
<evidence type="ECO:0000313" key="4">
    <source>
        <dbReference type="Proteomes" id="UP000474175"/>
    </source>
</evidence>
<name>A0A6L9L970_9BACT</name>
<feature type="transmembrane region" description="Helical" evidence="1">
    <location>
        <begin position="149"/>
        <end position="172"/>
    </location>
</feature>
<keyword evidence="1" id="KW-1133">Transmembrane helix</keyword>
<dbReference type="Pfam" id="PF06580">
    <property type="entry name" value="His_kinase"/>
    <property type="match status" value="1"/>
</dbReference>
<dbReference type="SUPFAM" id="SSF55874">
    <property type="entry name" value="ATPase domain of HSP90 chaperone/DNA topoisomerase II/histidine kinase"/>
    <property type="match status" value="1"/>
</dbReference>
<evidence type="ECO:0000256" key="1">
    <source>
        <dbReference type="SAM" id="Phobius"/>
    </source>
</evidence>
<dbReference type="GO" id="GO:0000155">
    <property type="term" value="F:phosphorelay sensor kinase activity"/>
    <property type="evidence" value="ECO:0007669"/>
    <property type="project" value="InterPro"/>
</dbReference>
<comment type="caution">
    <text evidence="3">The sequence shown here is derived from an EMBL/GenBank/DDBJ whole genome shotgun (WGS) entry which is preliminary data.</text>
</comment>
<evidence type="ECO:0000259" key="2">
    <source>
        <dbReference type="Pfam" id="PF06580"/>
    </source>
</evidence>
<feature type="transmembrane region" description="Helical" evidence="1">
    <location>
        <begin position="93"/>
        <end position="120"/>
    </location>
</feature>
<accession>A0A6L9L970</accession>
<dbReference type="Gene3D" id="3.30.565.10">
    <property type="entry name" value="Histidine kinase-like ATPase, C-terminal domain"/>
    <property type="match status" value="1"/>
</dbReference>
<dbReference type="InterPro" id="IPR050640">
    <property type="entry name" value="Bact_2-comp_sensor_kinase"/>
</dbReference>
<feature type="transmembrane region" description="Helical" evidence="1">
    <location>
        <begin position="21"/>
        <end position="40"/>
    </location>
</feature>
<dbReference type="AlphaFoldDB" id="A0A6L9L970"/>
<reference evidence="3 4" key="1">
    <citation type="submission" date="2020-02" db="EMBL/GenBank/DDBJ databases">
        <title>Draft genome sequence of two Spirosoma agri KCTC 52727 and Spirosoma terrae KCTC 52035.</title>
        <authorList>
            <person name="Rojas J."/>
            <person name="Ambika Manirajan B."/>
            <person name="Suarez C."/>
            <person name="Ratering S."/>
            <person name="Schnell S."/>
        </authorList>
    </citation>
    <scope>NUCLEOTIDE SEQUENCE [LARGE SCALE GENOMIC DNA]</scope>
    <source>
        <strain evidence="3 4">KCTC 52035</strain>
    </source>
</reference>
<keyword evidence="1" id="KW-0472">Membrane</keyword>
<dbReference type="GO" id="GO:0016020">
    <property type="term" value="C:membrane"/>
    <property type="evidence" value="ECO:0007669"/>
    <property type="project" value="InterPro"/>
</dbReference>